<evidence type="ECO:0000259" key="3">
    <source>
        <dbReference type="Pfam" id="PF03384"/>
    </source>
</evidence>
<dbReference type="Gramene" id="KFK29350">
    <property type="protein sequence ID" value="KFK29350"/>
    <property type="gene ID" value="AALP_AA7G122300"/>
</dbReference>
<sequence length="423" mass="48429">MAEDPELCKSYPWGRLTFNNSVNDIYNSLESMKGVANGAWTIAGFVYPLQILAFECIPKLKDTFRIEIEGRDAACPRMCKTMFAHCNMKGWPLEELYEKLGSPEEIQSILETDFQIEEILLERILDNGPCFEDHDMIQDGWNEHLEAEKKICWKDLYDADVAAQASILIEKTVPVTDLDPEKNPALLQFITNLEDRMKKEMAVEFEKVNIEVEDLKKKNNKLRMKARVQRTKVRVLRAEVKTLKTEMKSYSDWYGVAENEYGGFEEVGGSEKEQGDGSRKEQGGGSGKNQEETVKETEALEMDTEKEKEAESEERTKEMELEKESEKAGENEKEQDQEKGDSGKEEEQEIEEAEDRENEEAEGEEDGVVKQKSATKQKRVRKPSVYTTEDYTPTGKNTIRNNAAGGKRKITKKSDDIVKKQKK</sequence>
<dbReference type="AlphaFoldDB" id="A0A087GHJ8"/>
<dbReference type="PANTHER" id="PTHR48449:SF1">
    <property type="entry name" value="DUF1985 DOMAIN-CONTAINING PROTEIN"/>
    <property type="match status" value="1"/>
</dbReference>
<feature type="compositionally biased region" description="Basic and acidic residues" evidence="2">
    <location>
        <begin position="269"/>
        <end position="282"/>
    </location>
</feature>
<keyword evidence="5" id="KW-1185">Reference proteome</keyword>
<organism evidence="4 5">
    <name type="scientific">Arabis alpina</name>
    <name type="common">Alpine rock-cress</name>
    <dbReference type="NCBI Taxonomy" id="50452"/>
    <lineage>
        <taxon>Eukaryota</taxon>
        <taxon>Viridiplantae</taxon>
        <taxon>Streptophyta</taxon>
        <taxon>Embryophyta</taxon>
        <taxon>Tracheophyta</taxon>
        <taxon>Spermatophyta</taxon>
        <taxon>Magnoliopsida</taxon>
        <taxon>eudicotyledons</taxon>
        <taxon>Gunneridae</taxon>
        <taxon>Pentapetalae</taxon>
        <taxon>rosids</taxon>
        <taxon>malvids</taxon>
        <taxon>Brassicales</taxon>
        <taxon>Brassicaceae</taxon>
        <taxon>Arabideae</taxon>
        <taxon>Arabis</taxon>
    </lineage>
</organism>
<dbReference type="Proteomes" id="UP000029120">
    <property type="component" value="Chromosome 7"/>
</dbReference>
<feature type="compositionally biased region" description="Basic and acidic residues" evidence="2">
    <location>
        <begin position="289"/>
        <end position="345"/>
    </location>
</feature>
<dbReference type="InterPro" id="IPR005048">
    <property type="entry name" value="DUF287"/>
</dbReference>
<dbReference type="EMBL" id="CM002875">
    <property type="protein sequence ID" value="KFK29350.1"/>
    <property type="molecule type" value="Genomic_DNA"/>
</dbReference>
<evidence type="ECO:0000313" key="4">
    <source>
        <dbReference type="EMBL" id="KFK29350.1"/>
    </source>
</evidence>
<feature type="domain" description="DUF287" evidence="3">
    <location>
        <begin position="106"/>
        <end position="157"/>
    </location>
</feature>
<reference evidence="5" key="1">
    <citation type="journal article" date="2015" name="Nat. Plants">
        <title>Genome expansion of Arabis alpina linked with retrotransposition and reduced symmetric DNA methylation.</title>
        <authorList>
            <person name="Willing E.M."/>
            <person name="Rawat V."/>
            <person name="Mandakova T."/>
            <person name="Maumus F."/>
            <person name="James G.V."/>
            <person name="Nordstroem K.J."/>
            <person name="Becker C."/>
            <person name="Warthmann N."/>
            <person name="Chica C."/>
            <person name="Szarzynska B."/>
            <person name="Zytnicki M."/>
            <person name="Albani M.C."/>
            <person name="Kiefer C."/>
            <person name="Bergonzi S."/>
            <person name="Castaings L."/>
            <person name="Mateos J.L."/>
            <person name="Berns M.C."/>
            <person name="Bujdoso N."/>
            <person name="Piofczyk T."/>
            <person name="de Lorenzo L."/>
            <person name="Barrero-Sicilia C."/>
            <person name="Mateos I."/>
            <person name="Piednoel M."/>
            <person name="Hagmann J."/>
            <person name="Chen-Min-Tao R."/>
            <person name="Iglesias-Fernandez R."/>
            <person name="Schuster S.C."/>
            <person name="Alonso-Blanco C."/>
            <person name="Roudier F."/>
            <person name="Carbonero P."/>
            <person name="Paz-Ares J."/>
            <person name="Davis S.J."/>
            <person name="Pecinka A."/>
            <person name="Quesneville H."/>
            <person name="Colot V."/>
            <person name="Lysak M.A."/>
            <person name="Weigel D."/>
            <person name="Coupland G."/>
            <person name="Schneeberger K."/>
        </authorList>
    </citation>
    <scope>NUCLEOTIDE SEQUENCE [LARGE SCALE GENOMIC DNA]</scope>
    <source>
        <strain evidence="5">cv. Pajares</strain>
    </source>
</reference>
<gene>
    <name evidence="4" type="ordered locus">AALP_Aa7g122300</name>
</gene>
<feature type="coiled-coil region" evidence="1">
    <location>
        <begin position="198"/>
        <end position="232"/>
    </location>
</feature>
<evidence type="ECO:0000256" key="1">
    <source>
        <dbReference type="SAM" id="Coils"/>
    </source>
</evidence>
<feature type="compositionally biased region" description="Polar residues" evidence="2">
    <location>
        <begin position="385"/>
        <end position="401"/>
    </location>
</feature>
<protein>
    <recommendedName>
        <fullName evidence="3">DUF287 domain-containing protein</fullName>
    </recommendedName>
</protein>
<name>A0A087GHJ8_ARAAL</name>
<feature type="compositionally biased region" description="Basic and acidic residues" evidence="2">
    <location>
        <begin position="412"/>
        <end position="423"/>
    </location>
</feature>
<evidence type="ECO:0000256" key="2">
    <source>
        <dbReference type="SAM" id="MobiDB-lite"/>
    </source>
</evidence>
<dbReference type="Pfam" id="PF03384">
    <property type="entry name" value="DUF287"/>
    <property type="match status" value="1"/>
</dbReference>
<dbReference type="PANTHER" id="PTHR48449">
    <property type="entry name" value="DUF1985 DOMAIN-CONTAINING PROTEIN"/>
    <property type="match status" value="1"/>
</dbReference>
<feature type="region of interest" description="Disordered" evidence="2">
    <location>
        <begin position="266"/>
        <end position="423"/>
    </location>
</feature>
<feature type="compositionally biased region" description="Basic residues" evidence="2">
    <location>
        <begin position="373"/>
        <end position="382"/>
    </location>
</feature>
<keyword evidence="1" id="KW-0175">Coiled coil</keyword>
<accession>A0A087GHJ8</accession>
<proteinExistence type="predicted"/>
<dbReference type="OrthoDB" id="1109756at2759"/>
<evidence type="ECO:0000313" key="5">
    <source>
        <dbReference type="Proteomes" id="UP000029120"/>
    </source>
</evidence>
<feature type="compositionally biased region" description="Acidic residues" evidence="2">
    <location>
        <begin position="346"/>
        <end position="366"/>
    </location>
</feature>